<dbReference type="InterPro" id="IPR005746">
    <property type="entry name" value="Thioredoxin"/>
</dbReference>
<dbReference type="PROSITE" id="PS00194">
    <property type="entry name" value="THIOREDOXIN_1"/>
    <property type="match status" value="1"/>
</dbReference>
<feature type="active site" description="Nucleophile" evidence="8">
    <location>
        <position position="33"/>
    </location>
</feature>
<dbReference type="AlphaFoldDB" id="A0A4R6SB00"/>
<sequence length="109" mass="11817">MAGTVNAVTEATFADEVLKHDKPVLVDFWATWCGPCRMISPIIEELAKERDDVTFVKINADENPAVGRDYGVMGLPTLLLFKDGAPIQSFVGARPKGKLVAELDAALTQ</sequence>
<dbReference type="GO" id="GO:0015035">
    <property type="term" value="F:protein-disulfide reductase activity"/>
    <property type="evidence" value="ECO:0007669"/>
    <property type="project" value="UniProtKB-UniRule"/>
</dbReference>
<dbReference type="OrthoDB" id="9790390at2"/>
<dbReference type="Gene3D" id="3.40.30.10">
    <property type="entry name" value="Glutaredoxin"/>
    <property type="match status" value="1"/>
</dbReference>
<evidence type="ECO:0000313" key="12">
    <source>
        <dbReference type="Proteomes" id="UP000295444"/>
    </source>
</evidence>
<dbReference type="SUPFAM" id="SSF52833">
    <property type="entry name" value="Thioredoxin-like"/>
    <property type="match status" value="1"/>
</dbReference>
<organism evidence="11 12">
    <name type="scientific">Labedaea rhizosphaerae</name>
    <dbReference type="NCBI Taxonomy" id="598644"/>
    <lineage>
        <taxon>Bacteria</taxon>
        <taxon>Bacillati</taxon>
        <taxon>Actinomycetota</taxon>
        <taxon>Actinomycetes</taxon>
        <taxon>Pseudonocardiales</taxon>
        <taxon>Pseudonocardiaceae</taxon>
        <taxon>Labedaea</taxon>
    </lineage>
</organism>
<feature type="site" description="Contributes to redox potential value" evidence="8">
    <location>
        <position position="35"/>
    </location>
</feature>
<feature type="site" description="Contributes to redox potential value" evidence="8">
    <location>
        <position position="34"/>
    </location>
</feature>
<keyword evidence="4 9" id="KW-1015">Disulfide bond</keyword>
<name>A0A4R6SB00_LABRH</name>
<dbReference type="InterPro" id="IPR036249">
    <property type="entry name" value="Thioredoxin-like_sf"/>
</dbReference>
<dbReference type="FunFam" id="3.40.30.10:FF:000001">
    <property type="entry name" value="Thioredoxin"/>
    <property type="match status" value="1"/>
</dbReference>
<dbReference type="Pfam" id="PF00085">
    <property type="entry name" value="Thioredoxin"/>
    <property type="match status" value="1"/>
</dbReference>
<feature type="site" description="Deprotonates C-terminal active site Cys" evidence="8">
    <location>
        <position position="27"/>
    </location>
</feature>
<feature type="active site" description="Nucleophile" evidence="8">
    <location>
        <position position="36"/>
    </location>
</feature>
<dbReference type="GO" id="GO:0045454">
    <property type="term" value="P:cell redox homeostasis"/>
    <property type="evidence" value="ECO:0007669"/>
    <property type="project" value="TreeGrafter"/>
</dbReference>
<comment type="caution">
    <text evidence="11">The sequence shown here is derived from an EMBL/GenBank/DDBJ whole genome shotgun (WGS) entry which is preliminary data.</text>
</comment>
<proteinExistence type="inferred from homology"/>
<gene>
    <name evidence="11" type="ORF">EV186_104615</name>
</gene>
<dbReference type="InterPro" id="IPR017937">
    <property type="entry name" value="Thioredoxin_CS"/>
</dbReference>
<evidence type="ECO:0000256" key="7">
    <source>
        <dbReference type="PIRNR" id="PIRNR000077"/>
    </source>
</evidence>
<evidence type="ECO:0000256" key="6">
    <source>
        <dbReference type="NCBIfam" id="TIGR01068"/>
    </source>
</evidence>
<dbReference type="GO" id="GO:0005829">
    <property type="term" value="C:cytosol"/>
    <property type="evidence" value="ECO:0007669"/>
    <property type="project" value="TreeGrafter"/>
</dbReference>
<feature type="domain" description="Thioredoxin" evidence="10">
    <location>
        <begin position="1"/>
        <end position="108"/>
    </location>
</feature>
<evidence type="ECO:0000256" key="1">
    <source>
        <dbReference type="ARBA" id="ARBA00008987"/>
    </source>
</evidence>
<dbReference type="PRINTS" id="PR00421">
    <property type="entry name" value="THIOREDOXIN"/>
</dbReference>
<dbReference type="CDD" id="cd02947">
    <property type="entry name" value="TRX_family"/>
    <property type="match status" value="1"/>
</dbReference>
<dbReference type="RefSeq" id="WP_133851954.1">
    <property type="nucleotide sequence ID" value="NZ_SNXZ01000004.1"/>
</dbReference>
<reference evidence="11 12" key="1">
    <citation type="submission" date="2019-03" db="EMBL/GenBank/DDBJ databases">
        <title>Genomic Encyclopedia of Type Strains, Phase IV (KMG-IV): sequencing the most valuable type-strain genomes for metagenomic binning, comparative biology and taxonomic classification.</title>
        <authorList>
            <person name="Goeker M."/>
        </authorList>
    </citation>
    <scope>NUCLEOTIDE SEQUENCE [LARGE SCALE GENOMIC DNA]</scope>
    <source>
        <strain evidence="11 12">DSM 45361</strain>
    </source>
</reference>
<dbReference type="NCBIfam" id="TIGR01068">
    <property type="entry name" value="thioredoxin"/>
    <property type="match status" value="1"/>
</dbReference>
<dbReference type="Proteomes" id="UP000295444">
    <property type="component" value="Unassembled WGS sequence"/>
</dbReference>
<evidence type="ECO:0000256" key="8">
    <source>
        <dbReference type="PIRSR" id="PIRSR000077-1"/>
    </source>
</evidence>
<dbReference type="InterPro" id="IPR013766">
    <property type="entry name" value="Thioredoxin_domain"/>
</dbReference>
<accession>A0A4R6SB00</accession>
<comment type="similarity">
    <text evidence="1 7">Belongs to the thioredoxin family.</text>
</comment>
<evidence type="ECO:0000256" key="5">
    <source>
        <dbReference type="ARBA" id="ARBA00023284"/>
    </source>
</evidence>
<protein>
    <recommendedName>
        <fullName evidence="6 7">Thioredoxin</fullName>
    </recommendedName>
</protein>
<keyword evidence="5 9" id="KW-0676">Redox-active center</keyword>
<keyword evidence="3" id="KW-0249">Electron transport</keyword>
<evidence type="ECO:0000313" key="11">
    <source>
        <dbReference type="EMBL" id="TDP96627.1"/>
    </source>
</evidence>
<dbReference type="PANTHER" id="PTHR45663:SF11">
    <property type="entry name" value="GEO12009P1"/>
    <property type="match status" value="1"/>
</dbReference>
<keyword evidence="2" id="KW-0813">Transport</keyword>
<evidence type="ECO:0000256" key="3">
    <source>
        <dbReference type="ARBA" id="ARBA00022982"/>
    </source>
</evidence>
<evidence type="ECO:0000256" key="9">
    <source>
        <dbReference type="PIRSR" id="PIRSR000077-4"/>
    </source>
</evidence>
<dbReference type="PROSITE" id="PS51352">
    <property type="entry name" value="THIOREDOXIN_2"/>
    <property type="match status" value="1"/>
</dbReference>
<dbReference type="PIRSF" id="PIRSF000077">
    <property type="entry name" value="Thioredoxin"/>
    <property type="match status" value="1"/>
</dbReference>
<dbReference type="PANTHER" id="PTHR45663">
    <property type="entry name" value="GEO12009P1"/>
    <property type="match status" value="1"/>
</dbReference>
<dbReference type="EMBL" id="SNXZ01000004">
    <property type="protein sequence ID" value="TDP96627.1"/>
    <property type="molecule type" value="Genomic_DNA"/>
</dbReference>
<evidence type="ECO:0000256" key="2">
    <source>
        <dbReference type="ARBA" id="ARBA00022448"/>
    </source>
</evidence>
<keyword evidence="12" id="KW-1185">Reference proteome</keyword>
<feature type="disulfide bond" description="Redox-active" evidence="9">
    <location>
        <begin position="33"/>
        <end position="36"/>
    </location>
</feature>
<evidence type="ECO:0000256" key="4">
    <source>
        <dbReference type="ARBA" id="ARBA00023157"/>
    </source>
</evidence>
<evidence type="ECO:0000259" key="10">
    <source>
        <dbReference type="PROSITE" id="PS51352"/>
    </source>
</evidence>